<feature type="chain" id="PRO_5039712468" description="DUF732 domain-containing protein" evidence="2">
    <location>
        <begin position="19"/>
        <end position="127"/>
    </location>
</feature>
<keyword evidence="4" id="KW-1185">Reference proteome</keyword>
<proteinExistence type="predicted"/>
<evidence type="ECO:0000256" key="1">
    <source>
        <dbReference type="SAM" id="MobiDB-lite"/>
    </source>
</evidence>
<dbReference type="OrthoDB" id="5198565at2"/>
<evidence type="ECO:0000256" key="2">
    <source>
        <dbReference type="SAM" id="SignalP"/>
    </source>
</evidence>
<dbReference type="AlphaFoldDB" id="A0A1C6VDV5"/>
<feature type="signal peptide" evidence="2">
    <location>
        <begin position="1"/>
        <end position="18"/>
    </location>
</feature>
<dbReference type="RefSeq" id="WP_091444858.1">
    <property type="nucleotide sequence ID" value="NZ_BMMJ01000007.1"/>
</dbReference>
<protein>
    <recommendedName>
        <fullName evidence="5">DUF732 domain-containing protein</fullName>
    </recommendedName>
</protein>
<evidence type="ECO:0000313" key="3">
    <source>
        <dbReference type="EMBL" id="SCL64518.1"/>
    </source>
</evidence>
<feature type="compositionally biased region" description="Low complexity" evidence="1">
    <location>
        <begin position="29"/>
        <end position="48"/>
    </location>
</feature>
<dbReference type="PROSITE" id="PS51257">
    <property type="entry name" value="PROKAR_LIPOPROTEIN"/>
    <property type="match status" value="1"/>
</dbReference>
<evidence type="ECO:0000313" key="4">
    <source>
        <dbReference type="Proteomes" id="UP000198937"/>
    </source>
</evidence>
<dbReference type="Proteomes" id="UP000198937">
    <property type="component" value="Unassembled WGS sequence"/>
</dbReference>
<gene>
    <name evidence="3" type="ORF">GA0070617_5493</name>
</gene>
<evidence type="ECO:0008006" key="5">
    <source>
        <dbReference type="Google" id="ProtNLM"/>
    </source>
</evidence>
<name>A0A1C6VDV5_9ACTN</name>
<keyword evidence="2" id="KW-0732">Signal</keyword>
<dbReference type="EMBL" id="FMIA01000002">
    <property type="protein sequence ID" value="SCL64518.1"/>
    <property type="molecule type" value="Genomic_DNA"/>
</dbReference>
<sequence>MRRALTTAALVTALTLLACGGGSSDDQAEPAAAPPADRTSAPAPSASTWSTAQRAYLDALAEIDPGLVANEERAIRRAETTCGDIEAEGLSETALTKRVVERLSGGNATIDTAQAKKALALMREHIC</sequence>
<accession>A0A1C6VDV5</accession>
<reference evidence="3 4" key="1">
    <citation type="submission" date="2016-06" db="EMBL/GenBank/DDBJ databases">
        <authorList>
            <person name="Kjaerup R.B."/>
            <person name="Dalgaard T.S."/>
            <person name="Juul-Madsen H.R."/>
        </authorList>
    </citation>
    <scope>NUCLEOTIDE SEQUENCE [LARGE SCALE GENOMIC DNA]</scope>
    <source>
        <strain evidence="3 4">DSM 45577</strain>
    </source>
</reference>
<feature type="region of interest" description="Disordered" evidence="1">
    <location>
        <begin position="22"/>
        <end position="48"/>
    </location>
</feature>
<dbReference type="STRING" id="683228.GA0070617_5493"/>
<organism evidence="3 4">
    <name type="scientific">Micromonospora yangpuensis</name>
    <dbReference type="NCBI Taxonomy" id="683228"/>
    <lineage>
        <taxon>Bacteria</taxon>
        <taxon>Bacillati</taxon>
        <taxon>Actinomycetota</taxon>
        <taxon>Actinomycetes</taxon>
        <taxon>Micromonosporales</taxon>
        <taxon>Micromonosporaceae</taxon>
        <taxon>Micromonospora</taxon>
    </lineage>
</organism>